<name>A0A820L4S0_9BILA</name>
<reference evidence="1" key="1">
    <citation type="submission" date="2021-02" db="EMBL/GenBank/DDBJ databases">
        <authorList>
            <person name="Nowell W R."/>
        </authorList>
    </citation>
    <scope>NUCLEOTIDE SEQUENCE</scope>
</reference>
<dbReference type="Proteomes" id="UP000663842">
    <property type="component" value="Unassembled WGS sequence"/>
</dbReference>
<dbReference type="AlphaFoldDB" id="A0A820L4S0"/>
<gene>
    <name evidence="1" type="ORF">UXM345_LOCUS35975</name>
</gene>
<sequence length="68" mass="7938">KEKLSALDSVEKNLGNKQLTAHQHGCSRYQLSQWLKGKMELETLSKLKHEQGEKIQILAEYFTVYFKN</sequence>
<dbReference type="EMBL" id="CAJOBF010015812">
    <property type="protein sequence ID" value="CAF4350393.1"/>
    <property type="molecule type" value="Genomic_DNA"/>
</dbReference>
<proteinExistence type="predicted"/>
<comment type="caution">
    <text evidence="1">The sequence shown here is derived from an EMBL/GenBank/DDBJ whole genome shotgun (WGS) entry which is preliminary data.</text>
</comment>
<evidence type="ECO:0000313" key="1">
    <source>
        <dbReference type="EMBL" id="CAF4350393.1"/>
    </source>
</evidence>
<accession>A0A820L4S0</accession>
<feature type="non-terminal residue" evidence="1">
    <location>
        <position position="1"/>
    </location>
</feature>
<organism evidence="1 2">
    <name type="scientific">Rotaria magnacalcarata</name>
    <dbReference type="NCBI Taxonomy" id="392030"/>
    <lineage>
        <taxon>Eukaryota</taxon>
        <taxon>Metazoa</taxon>
        <taxon>Spiralia</taxon>
        <taxon>Gnathifera</taxon>
        <taxon>Rotifera</taxon>
        <taxon>Eurotatoria</taxon>
        <taxon>Bdelloidea</taxon>
        <taxon>Philodinida</taxon>
        <taxon>Philodinidae</taxon>
        <taxon>Rotaria</taxon>
    </lineage>
</organism>
<protein>
    <submittedName>
        <fullName evidence="1">Uncharacterized protein</fullName>
    </submittedName>
</protein>
<evidence type="ECO:0000313" key="2">
    <source>
        <dbReference type="Proteomes" id="UP000663842"/>
    </source>
</evidence>